<dbReference type="InterPro" id="IPR020845">
    <property type="entry name" value="AMP-binding_CS"/>
</dbReference>
<keyword evidence="3" id="KW-1185">Reference proteome</keyword>
<accession>A0A410H619</accession>
<dbReference type="PROSITE" id="PS00455">
    <property type="entry name" value="AMP_BINDING"/>
    <property type="match status" value="1"/>
</dbReference>
<reference evidence="2 3" key="1">
    <citation type="journal article" date="2018" name="Environ. Microbiol.">
        <title>Genomes of ubiquitous marine and hypersaline Hydrogenovibrio, Thiomicrorhabdus and Thiomicrospira spp. encode a diversity of mechanisms to sustain chemolithoautotrophy in heterogeneous environments.</title>
        <authorList>
            <person name="Scott K.M."/>
            <person name="Williams J."/>
            <person name="Porter C.M.B."/>
            <person name="Russel S."/>
            <person name="Harmer T.L."/>
            <person name="Paul J.H."/>
            <person name="Antonen K.M."/>
            <person name="Bridges M.K."/>
            <person name="Camper G.J."/>
            <person name="Campla C.K."/>
            <person name="Casella L.G."/>
            <person name="Chase E."/>
            <person name="Conrad J.W."/>
            <person name="Cruz M.C."/>
            <person name="Dunlap D.S."/>
            <person name="Duran L."/>
            <person name="Fahsbender E.M."/>
            <person name="Goldsmith D.B."/>
            <person name="Keeley R.F."/>
            <person name="Kondoff M.R."/>
            <person name="Kussy B.I."/>
            <person name="Lane M.K."/>
            <person name="Lawler S."/>
            <person name="Leigh B.A."/>
            <person name="Lewis C."/>
            <person name="Lostal L.M."/>
            <person name="Marking D."/>
            <person name="Mancera P.A."/>
            <person name="McClenthan E.C."/>
            <person name="McIntyre E.A."/>
            <person name="Mine J.A."/>
            <person name="Modi S."/>
            <person name="Moore B.D."/>
            <person name="Morgan W.A."/>
            <person name="Nelson K.M."/>
            <person name="Nguyen K.N."/>
            <person name="Ogburn N."/>
            <person name="Parrino D.G."/>
            <person name="Pedapudi A.D."/>
            <person name="Pelham R.P."/>
            <person name="Preece A.M."/>
            <person name="Rampersad E.A."/>
            <person name="Richardson J.C."/>
            <person name="Rodgers C.M."/>
            <person name="Schaffer B.L."/>
            <person name="Sheridan N.E."/>
            <person name="Solone M.R."/>
            <person name="Staley Z.R."/>
            <person name="Tabuchi M."/>
            <person name="Waide R.J."/>
            <person name="Wanjugi P.W."/>
            <person name="Young S."/>
            <person name="Clum A."/>
            <person name="Daum C."/>
            <person name="Huntemann M."/>
            <person name="Ivanova N."/>
            <person name="Kyrpides N."/>
            <person name="Mikhailova N."/>
            <person name="Palaniappan K."/>
            <person name="Pillay M."/>
            <person name="Reddy T.B.K."/>
            <person name="Shapiro N."/>
            <person name="Stamatis D."/>
            <person name="Varghese N."/>
            <person name="Woyke T."/>
            <person name="Boden R."/>
            <person name="Freyermuth S.K."/>
            <person name="Kerfeld C.A."/>
        </authorList>
    </citation>
    <scope>NUCLEOTIDE SEQUENCE [LARGE SCALE GENOMIC DNA]</scope>
    <source>
        <strain evidence="2 3">JR-2</strain>
    </source>
</reference>
<gene>
    <name evidence="2" type="ORF">EPV75_00595</name>
</gene>
<dbReference type="InterPro" id="IPR050237">
    <property type="entry name" value="ATP-dep_AMP-bd_enzyme"/>
</dbReference>
<organism evidence="2 3">
    <name type="scientific">Hydrogenovibrio thermophilus</name>
    <dbReference type="NCBI Taxonomy" id="265883"/>
    <lineage>
        <taxon>Bacteria</taxon>
        <taxon>Pseudomonadati</taxon>
        <taxon>Pseudomonadota</taxon>
        <taxon>Gammaproteobacteria</taxon>
        <taxon>Thiotrichales</taxon>
        <taxon>Piscirickettsiaceae</taxon>
        <taxon>Hydrogenovibrio</taxon>
    </lineage>
</organism>
<dbReference type="EMBL" id="CP035033">
    <property type="protein sequence ID" value="QAB16373.1"/>
    <property type="molecule type" value="Genomic_DNA"/>
</dbReference>
<keyword evidence="2" id="KW-0808">Transferase</keyword>
<proteinExistence type="predicted"/>
<dbReference type="Gene3D" id="3.40.50.12780">
    <property type="entry name" value="N-terminal domain of ligase-like"/>
    <property type="match status" value="1"/>
</dbReference>
<name>A0A410H619_9GAMM</name>
<dbReference type="CDD" id="cd07989">
    <property type="entry name" value="LPLAT_AGPAT-like"/>
    <property type="match status" value="1"/>
</dbReference>
<dbReference type="PANTHER" id="PTHR43767:SF1">
    <property type="entry name" value="NONRIBOSOMAL PEPTIDE SYNTHASE PES1 (EUROFUNG)-RELATED"/>
    <property type="match status" value="1"/>
</dbReference>
<dbReference type="KEGG" id="htr:EPV75_00595"/>
<dbReference type="PANTHER" id="PTHR43767">
    <property type="entry name" value="LONG-CHAIN-FATTY-ACID--COA LIGASE"/>
    <property type="match status" value="1"/>
</dbReference>
<dbReference type="Pfam" id="PF00501">
    <property type="entry name" value="AMP-binding"/>
    <property type="match status" value="1"/>
</dbReference>
<dbReference type="GO" id="GO:0016878">
    <property type="term" value="F:acid-thiol ligase activity"/>
    <property type="evidence" value="ECO:0007669"/>
    <property type="project" value="UniProtKB-ARBA"/>
</dbReference>
<protein>
    <submittedName>
        <fullName evidence="2">Acyl-[ACP]--phospholipid O-acyltransferase</fullName>
    </submittedName>
</protein>
<dbReference type="AlphaFoldDB" id="A0A410H619"/>
<dbReference type="GO" id="GO:0016746">
    <property type="term" value="F:acyltransferase activity"/>
    <property type="evidence" value="ECO:0007669"/>
    <property type="project" value="UniProtKB-KW"/>
</dbReference>
<dbReference type="Pfam" id="PF01553">
    <property type="entry name" value="Acyltransferase"/>
    <property type="match status" value="1"/>
</dbReference>
<feature type="domain" description="Phospholipid/glycerol acyltransferase" evidence="1">
    <location>
        <begin position="33"/>
        <end position="143"/>
    </location>
</feature>
<evidence type="ECO:0000313" key="3">
    <source>
        <dbReference type="Proteomes" id="UP000285478"/>
    </source>
</evidence>
<sequence>MSLIIKFLLKVFYRVEITGLEHYHRLDQSGEPMLIVANHTSLLDGVLISTYLPGDTAFMIDETHTRKWYERFLLSFVDHFKVEFHNPYATKKVIQELKNGKHCMIFPEGRITTTGSLMKIYEGTGLVAHKAKAKILPIYIQGAQKTHFSYLDGMKMAYMKRQWLPKITLKVLPPETIELPAGLKGRQKHQFFKNRVFTLMRDNQFHANYTPKSLYRALVDSAREYSASDICVEDINEVALSRKKLLLASRILGKKLHRILKDEKRVAVLLPNVSGMPTTFFALQAYGYVPAMLNFTAGLGPMKSACETAEIQTVLTSRKFVDAYELHATVEALSEQVRFLYLEDIRATVGLGDKLAALLSRASAVPGYSLSPDEEGAVLFTSGSEGAPKGVVLSHNNLYSNVEQISAMLTLLPGEQLFNALPTFHSFGLTAGLLWPLLKGGKVFLYPSPLHYGVIPEYVYNLNVKILFGSDTFFSGYAKKADPYDFYSVRYLVAGAEKLRPETRRLYADEFLTPILEGYGVTETSPVLAVNIPLSFKNGTVGQLVPGVDYRLRKIDGIQEGGSLVVKGPNIMMGYLMPDQPGVLQSPKDGWHDTGDVVDVDEDGFISIKGRAKRFAKIGGEMISLAAVESYINKASPEGHHVVVAVADERKGEQLILVTNDESLSRHTVKEAAKAAQVSEIMVPRTVILVEEMPVLGTGKTNYPAVQKIADGHFKSD</sequence>
<dbReference type="SUPFAM" id="SSF56801">
    <property type="entry name" value="Acetyl-CoA synthetase-like"/>
    <property type="match status" value="1"/>
</dbReference>
<dbReference type="Proteomes" id="UP000285478">
    <property type="component" value="Chromosome"/>
</dbReference>
<evidence type="ECO:0000313" key="2">
    <source>
        <dbReference type="EMBL" id="QAB16373.1"/>
    </source>
</evidence>
<dbReference type="InterPro" id="IPR045851">
    <property type="entry name" value="AMP-bd_C_sf"/>
</dbReference>
<keyword evidence="2" id="KW-0012">Acyltransferase</keyword>
<dbReference type="InterPro" id="IPR000873">
    <property type="entry name" value="AMP-dep_synth/lig_dom"/>
</dbReference>
<dbReference type="InterPro" id="IPR042099">
    <property type="entry name" value="ANL_N_sf"/>
</dbReference>
<evidence type="ECO:0000259" key="1">
    <source>
        <dbReference type="SMART" id="SM00563"/>
    </source>
</evidence>
<dbReference type="SUPFAM" id="SSF69593">
    <property type="entry name" value="Glycerol-3-phosphate (1)-acyltransferase"/>
    <property type="match status" value="1"/>
</dbReference>
<dbReference type="InterPro" id="IPR002123">
    <property type="entry name" value="Plipid/glycerol_acylTrfase"/>
</dbReference>
<dbReference type="Gene3D" id="3.30.300.30">
    <property type="match status" value="1"/>
</dbReference>
<dbReference type="SMART" id="SM00563">
    <property type="entry name" value="PlsC"/>
    <property type="match status" value="1"/>
</dbReference>